<sequence>MPIESEHPTSSDETRSVVHQWLDFVQAGHYDKLDTLASQDANWWVAGDKTKISLAGDMPYKQRQQMLGDLFGKADSYSESAALEVLRKAHGPGSKRYENSAMMRFTVRNGKIVEIREYVDFITLGLYMGISGIFDILVHGRP</sequence>
<accession>A0A9P5NAE5</accession>
<organism evidence="1 2">
    <name type="scientific">Gymnopilus junonius</name>
    <name type="common">Spectacular rustgill mushroom</name>
    <name type="synonym">Gymnopilus spectabilis subsp. junonius</name>
    <dbReference type="NCBI Taxonomy" id="109634"/>
    <lineage>
        <taxon>Eukaryota</taxon>
        <taxon>Fungi</taxon>
        <taxon>Dikarya</taxon>
        <taxon>Basidiomycota</taxon>
        <taxon>Agaricomycotina</taxon>
        <taxon>Agaricomycetes</taxon>
        <taxon>Agaricomycetidae</taxon>
        <taxon>Agaricales</taxon>
        <taxon>Agaricineae</taxon>
        <taxon>Hymenogastraceae</taxon>
        <taxon>Gymnopilus</taxon>
    </lineage>
</organism>
<dbReference type="AlphaFoldDB" id="A0A9P5NAE5"/>
<evidence type="ECO:0008006" key="3">
    <source>
        <dbReference type="Google" id="ProtNLM"/>
    </source>
</evidence>
<dbReference type="SUPFAM" id="SSF54427">
    <property type="entry name" value="NTF2-like"/>
    <property type="match status" value="1"/>
</dbReference>
<dbReference type="Gene3D" id="3.10.450.50">
    <property type="match status" value="1"/>
</dbReference>
<dbReference type="Proteomes" id="UP000724874">
    <property type="component" value="Unassembled WGS sequence"/>
</dbReference>
<proteinExistence type="predicted"/>
<evidence type="ECO:0000313" key="1">
    <source>
        <dbReference type="EMBL" id="KAF8875869.1"/>
    </source>
</evidence>
<reference evidence="1" key="1">
    <citation type="submission" date="2020-11" db="EMBL/GenBank/DDBJ databases">
        <authorList>
            <consortium name="DOE Joint Genome Institute"/>
            <person name="Ahrendt S."/>
            <person name="Riley R."/>
            <person name="Andreopoulos W."/>
            <person name="LaButti K."/>
            <person name="Pangilinan J."/>
            <person name="Ruiz-duenas F.J."/>
            <person name="Barrasa J.M."/>
            <person name="Sanchez-Garcia M."/>
            <person name="Camarero S."/>
            <person name="Miyauchi S."/>
            <person name="Serrano A."/>
            <person name="Linde D."/>
            <person name="Babiker R."/>
            <person name="Drula E."/>
            <person name="Ayuso-Fernandez I."/>
            <person name="Pacheco R."/>
            <person name="Padilla G."/>
            <person name="Ferreira P."/>
            <person name="Barriuso J."/>
            <person name="Kellner H."/>
            <person name="Castanera R."/>
            <person name="Alfaro M."/>
            <person name="Ramirez L."/>
            <person name="Pisabarro A.G."/>
            <person name="Kuo A."/>
            <person name="Tritt A."/>
            <person name="Lipzen A."/>
            <person name="He G."/>
            <person name="Yan M."/>
            <person name="Ng V."/>
            <person name="Cullen D."/>
            <person name="Martin F."/>
            <person name="Rosso M.-N."/>
            <person name="Henrissat B."/>
            <person name="Hibbett D."/>
            <person name="Martinez A.T."/>
            <person name="Grigoriev I.V."/>
        </authorList>
    </citation>
    <scope>NUCLEOTIDE SEQUENCE</scope>
    <source>
        <strain evidence="1">AH 44721</strain>
    </source>
</reference>
<gene>
    <name evidence="1" type="ORF">CPB84DRAFT_1853140</name>
</gene>
<protein>
    <recommendedName>
        <fullName evidence="3">SnoaL-like domain-containing protein</fullName>
    </recommendedName>
</protein>
<dbReference type="EMBL" id="JADNYJ010000190">
    <property type="protein sequence ID" value="KAF8875869.1"/>
    <property type="molecule type" value="Genomic_DNA"/>
</dbReference>
<keyword evidence="2" id="KW-1185">Reference proteome</keyword>
<dbReference type="OrthoDB" id="4646138at2759"/>
<comment type="caution">
    <text evidence="1">The sequence shown here is derived from an EMBL/GenBank/DDBJ whole genome shotgun (WGS) entry which is preliminary data.</text>
</comment>
<dbReference type="InterPro" id="IPR032710">
    <property type="entry name" value="NTF2-like_dom_sf"/>
</dbReference>
<name>A0A9P5NAE5_GYMJU</name>
<evidence type="ECO:0000313" key="2">
    <source>
        <dbReference type="Proteomes" id="UP000724874"/>
    </source>
</evidence>